<dbReference type="SUPFAM" id="SSF47384">
    <property type="entry name" value="Homodimeric domain of signal transducing histidine kinase"/>
    <property type="match status" value="1"/>
</dbReference>
<dbReference type="InterPro" id="IPR050398">
    <property type="entry name" value="HssS/ArlS-like"/>
</dbReference>
<evidence type="ECO:0000256" key="11">
    <source>
        <dbReference type="ARBA" id="ARBA00022989"/>
    </source>
</evidence>
<dbReference type="Gene3D" id="3.30.565.10">
    <property type="entry name" value="Histidine kinase-like ATPase, C-terminal domain"/>
    <property type="match status" value="1"/>
</dbReference>
<evidence type="ECO:0000256" key="3">
    <source>
        <dbReference type="ARBA" id="ARBA00012438"/>
    </source>
</evidence>
<dbReference type="InterPro" id="IPR003660">
    <property type="entry name" value="HAMP_dom"/>
</dbReference>
<keyword evidence="13 14" id="KW-0472">Membrane</keyword>
<dbReference type="PANTHER" id="PTHR45528">
    <property type="entry name" value="SENSOR HISTIDINE KINASE CPXA"/>
    <property type="match status" value="1"/>
</dbReference>
<name>A0A942UUS8_9FIRM</name>
<evidence type="ECO:0000256" key="7">
    <source>
        <dbReference type="ARBA" id="ARBA00022692"/>
    </source>
</evidence>
<dbReference type="EC" id="2.7.13.3" evidence="3"/>
<keyword evidence="11 14" id="KW-1133">Transmembrane helix</keyword>
<comment type="subcellular location">
    <subcellularLocation>
        <location evidence="2">Cell membrane</location>
        <topology evidence="2">Multi-pass membrane protein</topology>
    </subcellularLocation>
</comment>
<feature type="domain" description="Histidine kinase" evidence="15">
    <location>
        <begin position="259"/>
        <end position="474"/>
    </location>
</feature>
<evidence type="ECO:0000256" key="8">
    <source>
        <dbReference type="ARBA" id="ARBA00022741"/>
    </source>
</evidence>
<evidence type="ECO:0000256" key="10">
    <source>
        <dbReference type="ARBA" id="ARBA00022840"/>
    </source>
</evidence>
<dbReference type="InterPro" id="IPR004358">
    <property type="entry name" value="Sig_transdc_His_kin-like_C"/>
</dbReference>
<evidence type="ECO:0000259" key="16">
    <source>
        <dbReference type="PROSITE" id="PS50885"/>
    </source>
</evidence>
<dbReference type="Pfam" id="PF02518">
    <property type="entry name" value="HATPase_c"/>
    <property type="match status" value="1"/>
</dbReference>
<keyword evidence="8" id="KW-0547">Nucleotide-binding</keyword>
<keyword evidence="7 14" id="KW-0812">Transmembrane</keyword>
<evidence type="ECO:0000256" key="2">
    <source>
        <dbReference type="ARBA" id="ARBA00004651"/>
    </source>
</evidence>
<evidence type="ECO:0000259" key="15">
    <source>
        <dbReference type="PROSITE" id="PS50109"/>
    </source>
</evidence>
<evidence type="ECO:0000256" key="6">
    <source>
        <dbReference type="ARBA" id="ARBA00022679"/>
    </source>
</evidence>
<feature type="transmembrane region" description="Helical" evidence="14">
    <location>
        <begin position="163"/>
        <end position="186"/>
    </location>
</feature>
<dbReference type="SMART" id="SM00388">
    <property type="entry name" value="HisKA"/>
    <property type="match status" value="1"/>
</dbReference>
<evidence type="ECO:0000256" key="14">
    <source>
        <dbReference type="SAM" id="Phobius"/>
    </source>
</evidence>
<evidence type="ECO:0000256" key="5">
    <source>
        <dbReference type="ARBA" id="ARBA00022553"/>
    </source>
</evidence>
<keyword evidence="6" id="KW-0808">Transferase</keyword>
<dbReference type="PROSITE" id="PS50885">
    <property type="entry name" value="HAMP"/>
    <property type="match status" value="1"/>
</dbReference>
<keyword evidence="12" id="KW-0902">Two-component regulatory system</keyword>
<dbReference type="Gene3D" id="6.10.340.10">
    <property type="match status" value="1"/>
</dbReference>
<keyword evidence="9 17" id="KW-0418">Kinase</keyword>
<evidence type="ECO:0000256" key="13">
    <source>
        <dbReference type="ARBA" id="ARBA00023136"/>
    </source>
</evidence>
<proteinExistence type="predicted"/>
<evidence type="ECO:0000256" key="9">
    <source>
        <dbReference type="ARBA" id="ARBA00022777"/>
    </source>
</evidence>
<keyword evidence="4" id="KW-1003">Cell membrane</keyword>
<keyword evidence="5" id="KW-0597">Phosphoprotein</keyword>
<dbReference type="InterPro" id="IPR003661">
    <property type="entry name" value="HisK_dim/P_dom"/>
</dbReference>
<dbReference type="GO" id="GO:0005524">
    <property type="term" value="F:ATP binding"/>
    <property type="evidence" value="ECO:0007669"/>
    <property type="project" value="UniProtKB-KW"/>
</dbReference>
<accession>A0A942UUS8</accession>
<dbReference type="CDD" id="cd00075">
    <property type="entry name" value="HATPase"/>
    <property type="match status" value="1"/>
</dbReference>
<dbReference type="GO" id="GO:0000155">
    <property type="term" value="F:phosphorelay sensor kinase activity"/>
    <property type="evidence" value="ECO:0007669"/>
    <property type="project" value="InterPro"/>
</dbReference>
<dbReference type="CDD" id="cd06225">
    <property type="entry name" value="HAMP"/>
    <property type="match status" value="1"/>
</dbReference>
<dbReference type="FunFam" id="3.30.565.10:FF:000013">
    <property type="entry name" value="Two-component sensor histidine kinase"/>
    <property type="match status" value="1"/>
</dbReference>
<keyword evidence="10" id="KW-0067">ATP-binding</keyword>
<sequence length="474" mass="54962">MRKIFNKKTGKKLYSTLIKNYVFFSLTIVLIVIIAFIFLGVFMERSVQDGELPNIRATDIVQADYKKIDISDIILLGGWLEILDTDRNVVYIKGTPREYNSSYSEKEFFQLLSTIDQDYEYFTSSTYFIGEDGKEYIALIKIPGDKIGIQMNFKNVPYAVNKIFIKSALYTLGIFLILFILNVALYSRWMTKKITKPLSYIIEGLKKMSQKKYNTRLNFEAESEFANIRDAFNYMVSELERIEVEKNQIEEKKKNMLVDISHDLKTPITTIQGYSKAISEGMVEDDEKKQLYLNTIYNKSIKVTNLIDMLFEYVKLDTMEYKLNITNQDLTEFIRETIAGYYEEIEEKGFELNIDMPEERLFYSFDSRQIERVLSNLISNSIKYNPKGTTLFIKLIYNEDNIEIQVADNGVGIPETLRNNIFDPFVRGDQARSSSGGSGLGLAISKRIIEKHNGQLILDDDTSLTKFIIRLPKY</sequence>
<evidence type="ECO:0000313" key="17">
    <source>
        <dbReference type="EMBL" id="MBS4538395.1"/>
    </source>
</evidence>
<dbReference type="PROSITE" id="PS50109">
    <property type="entry name" value="HIS_KIN"/>
    <property type="match status" value="1"/>
</dbReference>
<dbReference type="InterPro" id="IPR005467">
    <property type="entry name" value="His_kinase_dom"/>
</dbReference>
<dbReference type="AlphaFoldDB" id="A0A942UUS8"/>
<dbReference type="SMART" id="SM00304">
    <property type="entry name" value="HAMP"/>
    <property type="match status" value="1"/>
</dbReference>
<dbReference type="Proteomes" id="UP000724672">
    <property type="component" value="Unassembled WGS sequence"/>
</dbReference>
<evidence type="ECO:0000256" key="1">
    <source>
        <dbReference type="ARBA" id="ARBA00000085"/>
    </source>
</evidence>
<feature type="domain" description="HAMP" evidence="16">
    <location>
        <begin position="192"/>
        <end position="244"/>
    </location>
</feature>
<protein>
    <recommendedName>
        <fullName evidence="3">histidine kinase</fullName>
        <ecNumber evidence="3">2.7.13.3</ecNumber>
    </recommendedName>
</protein>
<dbReference type="RefSeq" id="WP_203366316.1">
    <property type="nucleotide sequence ID" value="NZ_WSFT01000031.1"/>
</dbReference>
<dbReference type="InterPro" id="IPR036890">
    <property type="entry name" value="HATPase_C_sf"/>
</dbReference>
<dbReference type="SMART" id="SM00387">
    <property type="entry name" value="HATPase_c"/>
    <property type="match status" value="1"/>
</dbReference>
<dbReference type="InterPro" id="IPR036097">
    <property type="entry name" value="HisK_dim/P_sf"/>
</dbReference>
<reference evidence="17" key="1">
    <citation type="submission" date="2019-12" db="EMBL/GenBank/DDBJ databases">
        <title>Clostridiaceae gen. nov. sp. nov., isolated from sediment in Xinjiang, China.</title>
        <authorList>
            <person name="Zhang R."/>
        </authorList>
    </citation>
    <scope>NUCLEOTIDE SEQUENCE</scope>
    <source>
        <strain evidence="17">D2Q-11</strain>
    </source>
</reference>
<dbReference type="SUPFAM" id="SSF55874">
    <property type="entry name" value="ATPase domain of HSP90 chaperone/DNA topoisomerase II/histidine kinase"/>
    <property type="match status" value="1"/>
</dbReference>
<evidence type="ECO:0000313" key="18">
    <source>
        <dbReference type="Proteomes" id="UP000724672"/>
    </source>
</evidence>
<keyword evidence="18" id="KW-1185">Reference proteome</keyword>
<evidence type="ECO:0000256" key="12">
    <source>
        <dbReference type="ARBA" id="ARBA00023012"/>
    </source>
</evidence>
<evidence type="ECO:0000256" key="4">
    <source>
        <dbReference type="ARBA" id="ARBA00022475"/>
    </source>
</evidence>
<organism evidence="17 18">
    <name type="scientific">Anaeromonas frigoriresistens</name>
    <dbReference type="NCBI Taxonomy" id="2683708"/>
    <lineage>
        <taxon>Bacteria</taxon>
        <taxon>Bacillati</taxon>
        <taxon>Bacillota</taxon>
        <taxon>Tissierellia</taxon>
        <taxon>Tissierellales</taxon>
        <taxon>Thermohalobacteraceae</taxon>
        <taxon>Anaeromonas</taxon>
    </lineage>
</organism>
<dbReference type="SUPFAM" id="SSF158472">
    <property type="entry name" value="HAMP domain-like"/>
    <property type="match status" value="1"/>
</dbReference>
<dbReference type="PANTHER" id="PTHR45528:SF1">
    <property type="entry name" value="SENSOR HISTIDINE KINASE CPXA"/>
    <property type="match status" value="1"/>
</dbReference>
<comment type="catalytic activity">
    <reaction evidence="1">
        <text>ATP + protein L-histidine = ADP + protein N-phospho-L-histidine.</text>
        <dbReference type="EC" id="2.7.13.3"/>
    </reaction>
</comment>
<comment type="caution">
    <text evidence="17">The sequence shown here is derived from an EMBL/GenBank/DDBJ whole genome shotgun (WGS) entry which is preliminary data.</text>
</comment>
<gene>
    <name evidence="17" type="ORF">GOQ27_07955</name>
</gene>
<dbReference type="GO" id="GO:0005886">
    <property type="term" value="C:plasma membrane"/>
    <property type="evidence" value="ECO:0007669"/>
    <property type="project" value="UniProtKB-SubCell"/>
</dbReference>
<dbReference type="EMBL" id="WSFT01000031">
    <property type="protein sequence ID" value="MBS4538395.1"/>
    <property type="molecule type" value="Genomic_DNA"/>
</dbReference>
<dbReference type="Gene3D" id="1.10.287.130">
    <property type="match status" value="1"/>
</dbReference>
<dbReference type="PRINTS" id="PR00344">
    <property type="entry name" value="BCTRLSENSOR"/>
</dbReference>
<dbReference type="InterPro" id="IPR003594">
    <property type="entry name" value="HATPase_dom"/>
</dbReference>
<dbReference type="CDD" id="cd00082">
    <property type="entry name" value="HisKA"/>
    <property type="match status" value="1"/>
</dbReference>
<dbReference type="Pfam" id="PF00512">
    <property type="entry name" value="HisKA"/>
    <property type="match status" value="1"/>
</dbReference>
<feature type="transmembrane region" description="Helical" evidence="14">
    <location>
        <begin position="21"/>
        <end position="43"/>
    </location>
</feature>